<comment type="caution">
    <text evidence="1">The sequence shown here is derived from an EMBL/GenBank/DDBJ whole genome shotgun (WGS) entry which is preliminary data.</text>
</comment>
<reference evidence="1" key="1">
    <citation type="submission" date="2019-10" db="EMBL/GenBank/DDBJ databases">
        <authorList>
            <consortium name="Genoscope - CEA"/>
            <person name="William W."/>
        </authorList>
    </citation>
    <scope>NUCLEOTIDE SEQUENCE [LARGE SCALE GENOMIC DNA]</scope>
    <source>
        <strain evidence="1">BBR_PRJEB10992</strain>
    </source>
</reference>
<dbReference type="AlphaFoldDB" id="A0A7Z9E4J2"/>
<name>A0A7Z9E4J2_9CYAN</name>
<keyword evidence="2" id="KW-1185">Reference proteome</keyword>
<gene>
    <name evidence="1" type="ORF">PL8927_900153</name>
</gene>
<proteinExistence type="predicted"/>
<protein>
    <submittedName>
        <fullName evidence="1">Uncharacterized protein</fullName>
    </submittedName>
</protein>
<dbReference type="EMBL" id="CZCU02000169">
    <property type="protein sequence ID" value="VXD25866.1"/>
    <property type="molecule type" value="Genomic_DNA"/>
</dbReference>
<dbReference type="Proteomes" id="UP000184550">
    <property type="component" value="Unassembled WGS sequence"/>
</dbReference>
<evidence type="ECO:0000313" key="2">
    <source>
        <dbReference type="Proteomes" id="UP000184550"/>
    </source>
</evidence>
<organism evidence="1 2">
    <name type="scientific">Planktothrix serta PCC 8927</name>
    <dbReference type="NCBI Taxonomy" id="671068"/>
    <lineage>
        <taxon>Bacteria</taxon>
        <taxon>Bacillati</taxon>
        <taxon>Cyanobacteriota</taxon>
        <taxon>Cyanophyceae</taxon>
        <taxon>Oscillatoriophycideae</taxon>
        <taxon>Oscillatoriales</taxon>
        <taxon>Microcoleaceae</taxon>
        <taxon>Planktothrix</taxon>
    </lineage>
</organism>
<sequence length="59" mass="6947">MNRYPKKFWQHLKEMNSEIIVADLLTSKVNQLFTHLDAPSVGEINEHIDRIEIDLIMNP</sequence>
<evidence type="ECO:0000313" key="1">
    <source>
        <dbReference type="EMBL" id="VXD25866.1"/>
    </source>
</evidence>
<accession>A0A7Z9E4J2</accession>